<dbReference type="PANTHER" id="PTHR45835">
    <property type="entry name" value="YALI0A06105P"/>
    <property type="match status" value="1"/>
</dbReference>
<dbReference type="Pfam" id="PF24626">
    <property type="entry name" value="SH3_Tf2-1"/>
    <property type="match status" value="1"/>
</dbReference>
<dbReference type="EMBL" id="JAGYWB010000002">
    <property type="protein sequence ID" value="KAI0528973.1"/>
    <property type="molecule type" value="Genomic_DNA"/>
</dbReference>
<dbReference type="SUPFAM" id="SSF53098">
    <property type="entry name" value="Ribonuclease H-like"/>
    <property type="match status" value="1"/>
</dbReference>
<dbReference type="Proteomes" id="UP000829196">
    <property type="component" value="Unassembled WGS sequence"/>
</dbReference>
<proteinExistence type="predicted"/>
<dbReference type="PROSITE" id="PS50994">
    <property type="entry name" value="INTEGRASE"/>
    <property type="match status" value="1"/>
</dbReference>
<dbReference type="GO" id="GO:0015074">
    <property type="term" value="P:DNA integration"/>
    <property type="evidence" value="ECO:0007669"/>
    <property type="project" value="InterPro"/>
</dbReference>
<dbReference type="InterPro" id="IPR036397">
    <property type="entry name" value="RNaseH_sf"/>
</dbReference>
<dbReference type="InterPro" id="IPR012337">
    <property type="entry name" value="RNaseH-like_sf"/>
</dbReference>
<keyword evidence="3" id="KW-1185">Reference proteome</keyword>
<organism evidence="2 3">
    <name type="scientific">Dendrobium nobile</name>
    <name type="common">Orchid</name>
    <dbReference type="NCBI Taxonomy" id="94219"/>
    <lineage>
        <taxon>Eukaryota</taxon>
        <taxon>Viridiplantae</taxon>
        <taxon>Streptophyta</taxon>
        <taxon>Embryophyta</taxon>
        <taxon>Tracheophyta</taxon>
        <taxon>Spermatophyta</taxon>
        <taxon>Magnoliopsida</taxon>
        <taxon>Liliopsida</taxon>
        <taxon>Asparagales</taxon>
        <taxon>Orchidaceae</taxon>
        <taxon>Epidendroideae</taxon>
        <taxon>Malaxideae</taxon>
        <taxon>Dendrobiinae</taxon>
        <taxon>Dendrobium</taxon>
    </lineage>
</organism>
<name>A0A8T3C5C7_DENNO</name>
<dbReference type="SUPFAM" id="SSF54160">
    <property type="entry name" value="Chromo domain-like"/>
    <property type="match status" value="1"/>
</dbReference>
<reference evidence="2" key="1">
    <citation type="journal article" date="2022" name="Front. Genet.">
        <title>Chromosome-Scale Assembly of the Dendrobium nobile Genome Provides Insights Into the Molecular Mechanism of the Biosynthesis of the Medicinal Active Ingredient of Dendrobium.</title>
        <authorList>
            <person name="Xu Q."/>
            <person name="Niu S.-C."/>
            <person name="Li K.-L."/>
            <person name="Zheng P.-J."/>
            <person name="Zhang X.-J."/>
            <person name="Jia Y."/>
            <person name="Liu Y."/>
            <person name="Niu Y.-X."/>
            <person name="Yu L.-H."/>
            <person name="Chen D.-F."/>
            <person name="Zhang G.-Q."/>
        </authorList>
    </citation>
    <scope>NUCLEOTIDE SEQUENCE</scope>
    <source>
        <tissue evidence="2">Leaf</tissue>
    </source>
</reference>
<dbReference type="PANTHER" id="PTHR45835:SF99">
    <property type="entry name" value="CHROMO DOMAIN-CONTAINING PROTEIN-RELATED"/>
    <property type="match status" value="1"/>
</dbReference>
<dbReference type="InterPro" id="IPR016197">
    <property type="entry name" value="Chromo-like_dom_sf"/>
</dbReference>
<sequence>MHGTFLKRSTTYHPQTDGQSEVVNRSVETYLRCFVGERPKQWVKWLPWAEYWYNTCYHTASQFTPFKILYGRDPPPLVNYQKGATPVYLVDQYLEERDRVLEELREHLLRAQQIMKTRADSHRKEMTFEVGERVYLKLRPYRQKTVANRRSEKLSPRYYGPFEIERKVGMVAYRLKLPPQSSIHPVFHVSLLKRSIGENIMATPTIPRGLTGDMQFSLKPLQVKKVRKNDQGKREVLIEWKDLPTHEATWEIYEAMQDQFPDFNLEDKVDLLEGGIDGPAIDGPAS</sequence>
<accession>A0A8T3C5C7</accession>
<feature type="domain" description="Integrase catalytic" evidence="1">
    <location>
        <begin position="1"/>
        <end position="73"/>
    </location>
</feature>
<protein>
    <recommendedName>
        <fullName evidence="1">Integrase catalytic domain-containing protein</fullName>
    </recommendedName>
</protein>
<evidence type="ECO:0000313" key="2">
    <source>
        <dbReference type="EMBL" id="KAI0528973.1"/>
    </source>
</evidence>
<evidence type="ECO:0000259" key="1">
    <source>
        <dbReference type="PROSITE" id="PS50994"/>
    </source>
</evidence>
<dbReference type="Gene3D" id="3.30.420.10">
    <property type="entry name" value="Ribonuclease H-like superfamily/Ribonuclease H"/>
    <property type="match status" value="1"/>
</dbReference>
<dbReference type="InterPro" id="IPR056924">
    <property type="entry name" value="SH3_Tf2-1"/>
</dbReference>
<dbReference type="InterPro" id="IPR001584">
    <property type="entry name" value="Integrase_cat-core"/>
</dbReference>
<dbReference type="OrthoDB" id="770194at2759"/>
<gene>
    <name evidence="2" type="ORF">KFK09_001518</name>
</gene>
<evidence type="ECO:0000313" key="3">
    <source>
        <dbReference type="Proteomes" id="UP000829196"/>
    </source>
</evidence>
<dbReference type="AlphaFoldDB" id="A0A8T3C5C7"/>
<dbReference type="GO" id="GO:0003676">
    <property type="term" value="F:nucleic acid binding"/>
    <property type="evidence" value="ECO:0007669"/>
    <property type="project" value="InterPro"/>
</dbReference>
<dbReference type="Gene3D" id="2.40.50.40">
    <property type="match status" value="1"/>
</dbReference>
<comment type="caution">
    <text evidence="2">The sequence shown here is derived from an EMBL/GenBank/DDBJ whole genome shotgun (WGS) entry which is preliminary data.</text>
</comment>